<evidence type="ECO:0000256" key="4">
    <source>
        <dbReference type="ARBA" id="ARBA00022825"/>
    </source>
</evidence>
<dbReference type="CDD" id="cd06782">
    <property type="entry name" value="cpPDZ_CPP-like"/>
    <property type="match status" value="1"/>
</dbReference>
<reference evidence="11 12" key="1">
    <citation type="journal article" date="2014" name="Genome Announc.">
        <title>Draft Genome Sequence of the Boron-Tolerant and Moderately Halotolerant Bacterium Gracilibacillus boraciitolerans JCM 21714T.</title>
        <authorList>
            <person name="Ahmed I."/>
            <person name="Oshima K."/>
            <person name="Suda W."/>
            <person name="Kitamura K."/>
            <person name="Iida T."/>
            <person name="Ohmori Y."/>
            <person name="Fujiwara T."/>
            <person name="Hattori M."/>
            <person name="Ohkuma M."/>
        </authorList>
    </citation>
    <scope>NUCLEOTIDE SEQUENCE [LARGE SCALE GENOMIC DNA]</scope>
    <source>
        <strain evidence="11 12">JCM 21714</strain>
    </source>
</reference>
<evidence type="ECO:0000256" key="1">
    <source>
        <dbReference type="ARBA" id="ARBA00009179"/>
    </source>
</evidence>
<dbReference type="InterPro" id="IPR036034">
    <property type="entry name" value="PDZ_sf"/>
</dbReference>
<accession>W4VQL6</accession>
<evidence type="ECO:0000256" key="5">
    <source>
        <dbReference type="ARBA" id="ARBA00051784"/>
    </source>
</evidence>
<gene>
    <name evidence="11" type="ORF">JCM21714_4402</name>
</gene>
<evidence type="ECO:0000256" key="2">
    <source>
        <dbReference type="ARBA" id="ARBA00022670"/>
    </source>
</evidence>
<evidence type="ECO:0000259" key="10">
    <source>
        <dbReference type="PROSITE" id="PS50106"/>
    </source>
</evidence>
<dbReference type="PANTHER" id="PTHR32060:SF29">
    <property type="entry name" value="CARBOXY-TERMINAL PROCESSING PROTEASE CTPB"/>
    <property type="match status" value="1"/>
</dbReference>
<keyword evidence="12" id="KW-1185">Reference proteome</keyword>
<evidence type="ECO:0000313" key="12">
    <source>
        <dbReference type="Proteomes" id="UP000019102"/>
    </source>
</evidence>
<dbReference type="InterPro" id="IPR004447">
    <property type="entry name" value="Peptidase_S41A"/>
</dbReference>
<organism evidence="11 12">
    <name type="scientific">Gracilibacillus boraciitolerans JCM 21714</name>
    <dbReference type="NCBI Taxonomy" id="1298598"/>
    <lineage>
        <taxon>Bacteria</taxon>
        <taxon>Bacillati</taxon>
        <taxon>Bacillota</taxon>
        <taxon>Bacilli</taxon>
        <taxon>Bacillales</taxon>
        <taxon>Bacillaceae</taxon>
        <taxon>Gracilibacillus</taxon>
    </lineage>
</organism>
<dbReference type="InterPro" id="IPR001478">
    <property type="entry name" value="PDZ"/>
</dbReference>
<dbReference type="Proteomes" id="UP000019102">
    <property type="component" value="Unassembled WGS sequence"/>
</dbReference>
<dbReference type="eggNOG" id="COG0793">
    <property type="taxonomic scope" value="Bacteria"/>
</dbReference>
<dbReference type="Gene3D" id="3.90.226.10">
    <property type="entry name" value="2-enoyl-CoA Hydratase, Chain A, domain 1"/>
    <property type="match status" value="1"/>
</dbReference>
<protein>
    <recommendedName>
        <fullName evidence="6">C-terminal processing peptidase</fullName>
        <ecNumber evidence="6">3.4.21.102</ecNumber>
    </recommendedName>
</protein>
<dbReference type="InterPro" id="IPR041489">
    <property type="entry name" value="PDZ_6"/>
</dbReference>
<comment type="similarity">
    <text evidence="1 7">Belongs to the peptidase S41A family.</text>
</comment>
<comment type="caution">
    <text evidence="11">The sequence shown here is derived from an EMBL/GenBank/DDBJ whole genome shotgun (WGS) entry which is preliminary data.</text>
</comment>
<keyword evidence="3 7" id="KW-0378">Hydrolase</keyword>
<dbReference type="Pfam" id="PF22694">
    <property type="entry name" value="CtpB_N-like"/>
    <property type="match status" value="1"/>
</dbReference>
<dbReference type="Pfam" id="PF01471">
    <property type="entry name" value="PG_binding_1"/>
    <property type="match status" value="1"/>
</dbReference>
<dbReference type="SMART" id="SM00228">
    <property type="entry name" value="PDZ"/>
    <property type="match status" value="1"/>
</dbReference>
<evidence type="ECO:0000256" key="6">
    <source>
        <dbReference type="ARBA" id="ARBA00066637"/>
    </source>
</evidence>
<keyword evidence="9" id="KW-1133">Transmembrane helix</keyword>
<dbReference type="FunFam" id="3.30.750.44:FF:000001">
    <property type="entry name" value="S41 family peptidase"/>
    <property type="match status" value="1"/>
</dbReference>
<dbReference type="GO" id="GO:0007165">
    <property type="term" value="P:signal transduction"/>
    <property type="evidence" value="ECO:0007669"/>
    <property type="project" value="TreeGrafter"/>
</dbReference>
<dbReference type="Gene3D" id="1.10.101.10">
    <property type="entry name" value="PGBD-like superfamily/PGBD"/>
    <property type="match status" value="1"/>
</dbReference>
<dbReference type="GO" id="GO:0004252">
    <property type="term" value="F:serine-type endopeptidase activity"/>
    <property type="evidence" value="ECO:0007669"/>
    <property type="project" value="UniProtKB-EC"/>
</dbReference>
<dbReference type="Pfam" id="PF17820">
    <property type="entry name" value="PDZ_6"/>
    <property type="match status" value="1"/>
</dbReference>
<dbReference type="CDD" id="cd07560">
    <property type="entry name" value="Peptidase_S41_CPP"/>
    <property type="match status" value="1"/>
</dbReference>
<keyword evidence="8" id="KW-0175">Coiled coil</keyword>
<evidence type="ECO:0000256" key="3">
    <source>
        <dbReference type="ARBA" id="ARBA00022801"/>
    </source>
</evidence>
<dbReference type="SUPFAM" id="SSF47090">
    <property type="entry name" value="PGBD-like"/>
    <property type="match status" value="1"/>
</dbReference>
<evidence type="ECO:0000313" key="11">
    <source>
        <dbReference type="EMBL" id="GAE95188.1"/>
    </source>
</evidence>
<keyword evidence="4 7" id="KW-0720">Serine protease</keyword>
<dbReference type="GO" id="GO:0030288">
    <property type="term" value="C:outer membrane-bounded periplasmic space"/>
    <property type="evidence" value="ECO:0007669"/>
    <property type="project" value="TreeGrafter"/>
</dbReference>
<proteinExistence type="inferred from homology"/>
<feature type="coiled-coil region" evidence="8">
    <location>
        <begin position="42"/>
        <end position="69"/>
    </location>
</feature>
<dbReference type="Pfam" id="PF03572">
    <property type="entry name" value="Peptidase_S41"/>
    <property type="match status" value="1"/>
</dbReference>
<dbReference type="AlphaFoldDB" id="W4VQL6"/>
<feature type="domain" description="PDZ" evidence="10">
    <location>
        <begin position="118"/>
        <end position="183"/>
    </location>
</feature>
<evidence type="ECO:0000256" key="9">
    <source>
        <dbReference type="SAM" id="Phobius"/>
    </source>
</evidence>
<dbReference type="SMART" id="SM00245">
    <property type="entry name" value="TSPc"/>
    <property type="match status" value="1"/>
</dbReference>
<comment type="catalytic activity">
    <reaction evidence="5">
        <text>The enzyme shows specific recognition of a C-terminal tripeptide, Xaa-Yaa-Zaa, in which Xaa is preferably Ala or Leu, Yaa is preferably Ala or Tyr, and Zaa is preferably Ala, but then cleaves at a variable distance from the C-terminus. A typical cleavage is -Ala-Ala-|-Arg-Ala-Ala-Lys-Glu-Asn-Tyr-Ala-Leu-Ala-Ala.</text>
        <dbReference type="EC" id="3.4.21.102"/>
    </reaction>
</comment>
<dbReference type="InterPro" id="IPR005151">
    <property type="entry name" value="Tail-specific_protease"/>
</dbReference>
<dbReference type="Gene3D" id="3.30.750.44">
    <property type="match status" value="1"/>
</dbReference>
<dbReference type="GO" id="GO:0006508">
    <property type="term" value="P:proteolysis"/>
    <property type="evidence" value="ECO:0007669"/>
    <property type="project" value="UniProtKB-KW"/>
</dbReference>
<dbReference type="EMBL" id="BAVS01000042">
    <property type="protein sequence ID" value="GAE95188.1"/>
    <property type="molecule type" value="Genomic_DNA"/>
</dbReference>
<dbReference type="Gene3D" id="2.30.42.10">
    <property type="match status" value="1"/>
</dbReference>
<dbReference type="STRING" id="1298598.JCM21714_4402"/>
<feature type="transmembrane region" description="Helical" evidence="9">
    <location>
        <begin position="7"/>
        <end position="31"/>
    </location>
</feature>
<dbReference type="NCBIfam" id="TIGR00225">
    <property type="entry name" value="prc"/>
    <property type="match status" value="1"/>
</dbReference>
<name>W4VQL6_9BACI</name>
<keyword evidence="2 7" id="KW-0645">Protease</keyword>
<sequence length="494" mass="54424">MNIKRRYLVIIVVVAIALGAIGSYVGLSMFANGTSLGNEGMSKSDRDLLSQLSDQKENMEENIGKMSKVADAFSIIKENYVEDVEESQLIEGAIQGMLSSLEDPYSVYMDQETMEQFNEQIESSFEGIGAEVSMKEDNVTIVAPPIKDSPAEKAGLKPNDQVLSVDGESIDGLDLYEAVNKIRGEKGSKVVLEINRPGVEETLEIEITRDSIPLETVYVETKEQNGKLIGIIELTSFSENTANDFKKELTDLEEQGIDGLVIDVRGNPGGLLQSIEKILKEFIPEDTPYLQIEDPSGKKTRYFSDLKTGKTYPVVTLINEGSASASEILAAALNEGLDYDIVGETSFGKGTVQQTVSMGDGSTIKITRFKWLTPEGNSIHEVGVKPTIEQKMPDYYYTNPIQIEDALALDESDSKIENVQIMLEGLGYKPGRTDGYFNKSTQEAVENFQRDKEIEVTGVIDTKTAEVLQTAIIEKVRDGEDDLQLEKAIETLTD</sequence>
<dbReference type="InterPro" id="IPR029045">
    <property type="entry name" value="ClpP/crotonase-like_dom_sf"/>
</dbReference>
<dbReference type="FunFam" id="2.30.42.10:FF:000063">
    <property type="entry name" value="Peptidase, S41 family"/>
    <property type="match status" value="1"/>
</dbReference>
<dbReference type="PROSITE" id="PS50106">
    <property type="entry name" value="PDZ"/>
    <property type="match status" value="1"/>
</dbReference>
<dbReference type="InterPro" id="IPR002477">
    <property type="entry name" value="Peptidoglycan-bd-like"/>
</dbReference>
<keyword evidence="9" id="KW-0472">Membrane</keyword>
<dbReference type="OrthoDB" id="9812068at2"/>
<dbReference type="SUPFAM" id="SSF50156">
    <property type="entry name" value="PDZ domain-like"/>
    <property type="match status" value="1"/>
</dbReference>
<keyword evidence="9" id="KW-0812">Transmembrane</keyword>
<dbReference type="RefSeq" id="WP_035725969.1">
    <property type="nucleotide sequence ID" value="NZ_BAVS01000042.1"/>
</dbReference>
<dbReference type="InterPro" id="IPR055210">
    <property type="entry name" value="CtpA/B_N"/>
</dbReference>
<dbReference type="InterPro" id="IPR036366">
    <property type="entry name" value="PGBDSf"/>
</dbReference>
<evidence type="ECO:0000256" key="8">
    <source>
        <dbReference type="SAM" id="Coils"/>
    </source>
</evidence>
<evidence type="ECO:0000256" key="7">
    <source>
        <dbReference type="RuleBase" id="RU004404"/>
    </source>
</evidence>
<dbReference type="EC" id="3.4.21.102" evidence="6"/>
<dbReference type="SUPFAM" id="SSF52096">
    <property type="entry name" value="ClpP/crotonase"/>
    <property type="match status" value="1"/>
</dbReference>
<dbReference type="PANTHER" id="PTHR32060">
    <property type="entry name" value="TAIL-SPECIFIC PROTEASE"/>
    <property type="match status" value="1"/>
</dbReference>
<dbReference type="InterPro" id="IPR036365">
    <property type="entry name" value="PGBD-like_sf"/>
</dbReference>